<dbReference type="RefSeq" id="WP_164350747.1">
    <property type="nucleotide sequence ID" value="NZ_JAAGLQ010000746.1"/>
</dbReference>
<accession>A0A6N9UEX8</accession>
<evidence type="ECO:0000313" key="2">
    <source>
        <dbReference type="Proteomes" id="UP000471293"/>
    </source>
</evidence>
<comment type="caution">
    <text evidence="1">The sequence shown here is derived from an EMBL/GenBank/DDBJ whole genome shotgun (WGS) entry which is preliminary data.</text>
</comment>
<protein>
    <submittedName>
        <fullName evidence="1">Uncharacterized protein</fullName>
    </submittedName>
</protein>
<reference evidence="1 2" key="1">
    <citation type="submission" date="2020-01" db="EMBL/GenBank/DDBJ databases">
        <title>Insect and environment-associated Actinomycetes.</title>
        <authorList>
            <person name="Currrie C."/>
            <person name="Chevrette M."/>
            <person name="Carlson C."/>
            <person name="Stubbendieck R."/>
            <person name="Wendt-Pienkowski E."/>
        </authorList>
    </citation>
    <scope>NUCLEOTIDE SEQUENCE [LARGE SCALE GENOMIC DNA]</scope>
    <source>
        <strain evidence="1 2">SID11342</strain>
    </source>
</reference>
<evidence type="ECO:0000313" key="1">
    <source>
        <dbReference type="EMBL" id="NEA20713.1"/>
    </source>
</evidence>
<dbReference type="AlphaFoldDB" id="A0A6N9UEX8"/>
<dbReference type="Proteomes" id="UP000471293">
    <property type="component" value="Unassembled WGS sequence"/>
</dbReference>
<gene>
    <name evidence="1" type="ORF">G3I29_35820</name>
</gene>
<name>A0A6N9UEX8_STRHA</name>
<dbReference type="EMBL" id="JAAGLQ010000746">
    <property type="protein sequence ID" value="NEA20713.1"/>
    <property type="molecule type" value="Genomic_DNA"/>
</dbReference>
<dbReference type="PROSITE" id="PS51257">
    <property type="entry name" value="PROKAR_LIPOPROTEIN"/>
    <property type="match status" value="1"/>
</dbReference>
<sequence>MTPARVDLPARRRRHARLIAALTTLVGACADAANAVYQPIADAPSEEEAVDVSLLPCVQVSLAAAMLLDQARAEDDARWPAAVAREQEQSRRTYAARCSVAEAQNLAAPAEPPGEHGVPLPTVYQSAAMDLASAGAEFVARWRHDPEAAVVLLHGLTATGELAVDEVLDEAVDSAVLAGLLVLQRARAESDPSMAAEFCLGAVPHLTLAVTLASTDLDR</sequence>
<proteinExistence type="predicted"/>
<organism evidence="1 2">
    <name type="scientific">Streptomyces halstedii</name>
    <dbReference type="NCBI Taxonomy" id="1944"/>
    <lineage>
        <taxon>Bacteria</taxon>
        <taxon>Bacillati</taxon>
        <taxon>Actinomycetota</taxon>
        <taxon>Actinomycetes</taxon>
        <taxon>Kitasatosporales</taxon>
        <taxon>Streptomycetaceae</taxon>
        <taxon>Streptomyces</taxon>
    </lineage>
</organism>